<dbReference type="InterPro" id="IPR025380">
    <property type="entry name" value="DUF4369"/>
</dbReference>
<evidence type="ECO:0000256" key="4">
    <source>
        <dbReference type="ARBA" id="ARBA00023284"/>
    </source>
</evidence>
<gene>
    <name evidence="6" type="ORF">GCM10022216_16310</name>
</gene>
<dbReference type="Pfam" id="PF00578">
    <property type="entry name" value="AhpC-TSA"/>
    <property type="match status" value="1"/>
</dbReference>
<dbReference type="InterPro" id="IPR036249">
    <property type="entry name" value="Thioredoxin-like_sf"/>
</dbReference>
<dbReference type="Pfam" id="PF14289">
    <property type="entry name" value="DUF4369"/>
    <property type="match status" value="1"/>
</dbReference>
<dbReference type="EMBL" id="BAAAZI010000006">
    <property type="protein sequence ID" value="GAA4138846.1"/>
    <property type="molecule type" value="Genomic_DNA"/>
</dbReference>
<evidence type="ECO:0000256" key="1">
    <source>
        <dbReference type="ARBA" id="ARBA00004196"/>
    </source>
</evidence>
<dbReference type="CDD" id="cd02966">
    <property type="entry name" value="TlpA_like_family"/>
    <property type="match status" value="1"/>
</dbReference>
<proteinExistence type="predicted"/>
<dbReference type="SUPFAM" id="SSF52833">
    <property type="entry name" value="Thioredoxin-like"/>
    <property type="match status" value="1"/>
</dbReference>
<evidence type="ECO:0000256" key="3">
    <source>
        <dbReference type="ARBA" id="ARBA00023157"/>
    </source>
</evidence>
<evidence type="ECO:0000313" key="7">
    <source>
        <dbReference type="Proteomes" id="UP001500101"/>
    </source>
</evidence>
<keyword evidence="2" id="KW-0201">Cytochrome c-type biogenesis</keyword>
<comment type="caution">
    <text evidence="6">The sequence shown here is derived from an EMBL/GenBank/DDBJ whole genome shotgun (WGS) entry which is preliminary data.</text>
</comment>
<dbReference type="RefSeq" id="WP_344674145.1">
    <property type="nucleotide sequence ID" value="NZ_BAAAZI010000006.1"/>
</dbReference>
<accession>A0ABP7YQH4</accession>
<dbReference type="InterPro" id="IPR017937">
    <property type="entry name" value="Thioredoxin_CS"/>
</dbReference>
<organism evidence="6 7">
    <name type="scientific">Sphingobacterium kyonggiense</name>
    <dbReference type="NCBI Taxonomy" id="714075"/>
    <lineage>
        <taxon>Bacteria</taxon>
        <taxon>Pseudomonadati</taxon>
        <taxon>Bacteroidota</taxon>
        <taxon>Sphingobacteriia</taxon>
        <taxon>Sphingobacteriales</taxon>
        <taxon>Sphingobacteriaceae</taxon>
        <taxon>Sphingobacterium</taxon>
    </lineage>
</organism>
<feature type="domain" description="Thioredoxin" evidence="5">
    <location>
        <begin position="225"/>
        <end position="368"/>
    </location>
</feature>
<dbReference type="Proteomes" id="UP001500101">
    <property type="component" value="Unassembled WGS sequence"/>
</dbReference>
<dbReference type="InterPro" id="IPR050553">
    <property type="entry name" value="Thioredoxin_ResA/DsbE_sf"/>
</dbReference>
<dbReference type="PROSITE" id="PS51352">
    <property type="entry name" value="THIOREDOXIN_2"/>
    <property type="match status" value="1"/>
</dbReference>
<dbReference type="InterPro" id="IPR000866">
    <property type="entry name" value="AhpC/TSA"/>
</dbReference>
<dbReference type="InterPro" id="IPR013766">
    <property type="entry name" value="Thioredoxin_domain"/>
</dbReference>
<keyword evidence="7" id="KW-1185">Reference proteome</keyword>
<keyword evidence="4" id="KW-0676">Redox-active center</keyword>
<evidence type="ECO:0000313" key="6">
    <source>
        <dbReference type="EMBL" id="GAA4138846.1"/>
    </source>
</evidence>
<protein>
    <submittedName>
        <fullName evidence="6">TlpA disulfide reductase family protein</fullName>
    </submittedName>
</protein>
<dbReference type="PANTHER" id="PTHR42852">
    <property type="entry name" value="THIOL:DISULFIDE INTERCHANGE PROTEIN DSBE"/>
    <property type="match status" value="1"/>
</dbReference>
<sequence>MRIIKTSTTLLLCLIFLKIFGQENQNKYSINVSLTGFKNNTKFYLVNLDSTKNIDSTYLNQGKLVFNGSVSEPVTFRLYPENDDVYFNLWIENKKITVKGDRNNFSDLQVKGSPLNKIYFSVLKKHAHLDKLRDSLTDQAIKETDNAKSRIIWKEINKIDDETLKIRLESISSFKPSLITINELYFLRNDLTTDSLKMFFDMFPQKLKKTKYGEVINQYLITNDLKVGSFAPDISGLSLDNNKVNLSDYKGKVILLDFWASWCGPCRYSNKSLANLYQKFKDEGLIILSFSIDTDNNNWKSISMEDNITWTNISDLKGLYSKQAAAYKIRSIPKSFLIDKNGKIVEILTGFSQNTERLLENNITELLK</sequence>
<evidence type="ECO:0000259" key="5">
    <source>
        <dbReference type="PROSITE" id="PS51352"/>
    </source>
</evidence>
<keyword evidence="3" id="KW-1015">Disulfide bond</keyword>
<name>A0ABP7YQH4_9SPHI</name>
<dbReference type="PROSITE" id="PS00194">
    <property type="entry name" value="THIOREDOXIN_1"/>
    <property type="match status" value="1"/>
</dbReference>
<reference evidence="7" key="1">
    <citation type="journal article" date="2019" name="Int. J. Syst. Evol. Microbiol.">
        <title>The Global Catalogue of Microorganisms (GCM) 10K type strain sequencing project: providing services to taxonomists for standard genome sequencing and annotation.</title>
        <authorList>
            <consortium name="The Broad Institute Genomics Platform"/>
            <consortium name="The Broad Institute Genome Sequencing Center for Infectious Disease"/>
            <person name="Wu L."/>
            <person name="Ma J."/>
        </authorList>
    </citation>
    <scope>NUCLEOTIDE SEQUENCE [LARGE SCALE GENOMIC DNA]</scope>
    <source>
        <strain evidence="7">JCM 16704</strain>
    </source>
</reference>
<comment type="subcellular location">
    <subcellularLocation>
        <location evidence="1">Cell envelope</location>
    </subcellularLocation>
</comment>
<dbReference type="Gene3D" id="3.40.30.10">
    <property type="entry name" value="Glutaredoxin"/>
    <property type="match status" value="1"/>
</dbReference>
<evidence type="ECO:0000256" key="2">
    <source>
        <dbReference type="ARBA" id="ARBA00022748"/>
    </source>
</evidence>
<dbReference type="PANTHER" id="PTHR42852:SF6">
    <property type="entry name" value="THIOL:DISULFIDE INTERCHANGE PROTEIN DSBE"/>
    <property type="match status" value="1"/>
</dbReference>